<dbReference type="Gene3D" id="3.20.20.370">
    <property type="entry name" value="Glycoside hydrolase/deacetylase"/>
    <property type="match status" value="1"/>
</dbReference>
<dbReference type="Proteomes" id="UP001055460">
    <property type="component" value="Plasmid pB"/>
</dbReference>
<comment type="similarity">
    <text evidence="2">Belongs to the polysaccharide deacetylase family.</text>
</comment>
<dbReference type="SUPFAM" id="SSF88713">
    <property type="entry name" value="Glycoside hydrolase/deacetylase"/>
    <property type="match status" value="1"/>
</dbReference>
<sequence length="328" mass="36761">MRTRLVMAGLVLLLTPADPARSQAIEPVCPSPHDRTVAITFDDLPYTRAGDAGGQELAAVARATNEAILAGLAVRNVPAIGFVVERRVQALGEIGQTLLEPWNTGQFELGNHSANHPDSNTLDVDAFRREVIDGEATIRPMVEKAGRTLRFFRFPYNHLGDTDQRREAFERVLGERGYHLAASTIDTSDYVFDAAYERALARSDTAMVRRIEDAYIDYSRVEIAYYADLNRKVLGCEPPGILLLHANRINAATIDRILGLFRSTSYRFVSLEEAQAHPAYRQPPRFATKFGPMWGYRWARERDLKVDGSKEEEPPAWVTQYTDPDAPL</sequence>
<protein>
    <recommendedName>
        <fullName evidence="3">Chitooligosaccharide deacetylase</fullName>
    </recommendedName>
    <alternativeName>
        <fullName evidence="6">Nodulation protein B</fullName>
    </alternativeName>
</protein>
<evidence type="ECO:0000256" key="1">
    <source>
        <dbReference type="ARBA" id="ARBA00003236"/>
    </source>
</evidence>
<feature type="region of interest" description="Disordered" evidence="7">
    <location>
        <begin position="305"/>
        <end position="328"/>
    </location>
</feature>
<name>A0A9Q9DDV2_ENSAD</name>
<reference evidence="9" key="1">
    <citation type="submission" date="2022-06" db="EMBL/GenBank/DDBJ databases">
        <title>Physiological and biochemical characterization and genomic elucidation of a strain of the genus Ensifer adhaerens M8 that combines arsenic oxidation and chromium reduction.</title>
        <authorList>
            <person name="Li X."/>
            <person name="Yu c."/>
        </authorList>
    </citation>
    <scope>NUCLEOTIDE SEQUENCE</scope>
    <source>
        <strain evidence="9">M8</strain>
        <plasmid evidence="9">pB</plasmid>
    </source>
</reference>
<dbReference type="GO" id="GO:0005975">
    <property type="term" value="P:carbohydrate metabolic process"/>
    <property type="evidence" value="ECO:0007669"/>
    <property type="project" value="InterPro"/>
</dbReference>
<dbReference type="PROSITE" id="PS51677">
    <property type="entry name" value="NODB"/>
    <property type="match status" value="1"/>
</dbReference>
<evidence type="ECO:0000256" key="2">
    <source>
        <dbReference type="ARBA" id="ARBA00010973"/>
    </source>
</evidence>
<evidence type="ECO:0000313" key="10">
    <source>
        <dbReference type="Proteomes" id="UP001055460"/>
    </source>
</evidence>
<organism evidence="9 10">
    <name type="scientific">Ensifer adhaerens</name>
    <name type="common">Sinorhizobium morelense</name>
    <dbReference type="NCBI Taxonomy" id="106592"/>
    <lineage>
        <taxon>Bacteria</taxon>
        <taxon>Pseudomonadati</taxon>
        <taxon>Pseudomonadota</taxon>
        <taxon>Alphaproteobacteria</taxon>
        <taxon>Hyphomicrobiales</taxon>
        <taxon>Rhizobiaceae</taxon>
        <taxon>Sinorhizobium/Ensifer group</taxon>
        <taxon>Ensifer</taxon>
    </lineage>
</organism>
<proteinExistence type="inferred from homology"/>
<feature type="domain" description="NodB homology" evidence="8">
    <location>
        <begin position="35"/>
        <end position="269"/>
    </location>
</feature>
<comment type="function">
    <text evidence="1">Is involved in generating a small heat-stable compound (Nod), an acylated oligomer of N-acetylglucosamine, that stimulates mitosis in various plant protoplasts.</text>
</comment>
<gene>
    <name evidence="9" type="ORF">NE863_29615</name>
</gene>
<evidence type="ECO:0000256" key="7">
    <source>
        <dbReference type="SAM" id="MobiDB-lite"/>
    </source>
</evidence>
<dbReference type="EMBL" id="CP098809">
    <property type="protein sequence ID" value="USJ28014.1"/>
    <property type="molecule type" value="Genomic_DNA"/>
</dbReference>
<dbReference type="Pfam" id="PF01522">
    <property type="entry name" value="Polysacc_deac_1"/>
    <property type="match status" value="1"/>
</dbReference>
<evidence type="ECO:0000259" key="8">
    <source>
        <dbReference type="PROSITE" id="PS51677"/>
    </source>
</evidence>
<dbReference type="PANTHER" id="PTHR10587:SF133">
    <property type="entry name" value="CHITIN DEACETYLASE 1-RELATED"/>
    <property type="match status" value="1"/>
</dbReference>
<keyword evidence="5" id="KW-0378">Hydrolase</keyword>
<dbReference type="GO" id="GO:0016810">
    <property type="term" value="F:hydrolase activity, acting on carbon-nitrogen (but not peptide) bonds"/>
    <property type="evidence" value="ECO:0007669"/>
    <property type="project" value="InterPro"/>
</dbReference>
<dbReference type="InterPro" id="IPR050248">
    <property type="entry name" value="Polysacc_deacetylase_ArnD"/>
</dbReference>
<geneLocation type="plasmid" evidence="9 10">
    <name>pB</name>
</geneLocation>
<keyword evidence="4" id="KW-0479">Metal-binding</keyword>
<dbReference type="PANTHER" id="PTHR10587">
    <property type="entry name" value="GLYCOSYL TRANSFERASE-RELATED"/>
    <property type="match status" value="1"/>
</dbReference>
<evidence type="ECO:0000256" key="6">
    <source>
        <dbReference type="ARBA" id="ARBA00032976"/>
    </source>
</evidence>
<dbReference type="GO" id="GO:0046872">
    <property type="term" value="F:metal ion binding"/>
    <property type="evidence" value="ECO:0007669"/>
    <property type="project" value="UniProtKB-KW"/>
</dbReference>
<evidence type="ECO:0000256" key="3">
    <source>
        <dbReference type="ARBA" id="ARBA00020071"/>
    </source>
</evidence>
<dbReference type="RefSeq" id="WP_112977111.1">
    <property type="nucleotide sequence ID" value="NZ_CP098809.1"/>
</dbReference>
<evidence type="ECO:0000256" key="5">
    <source>
        <dbReference type="ARBA" id="ARBA00022801"/>
    </source>
</evidence>
<evidence type="ECO:0000313" key="9">
    <source>
        <dbReference type="EMBL" id="USJ28014.1"/>
    </source>
</evidence>
<accession>A0A9Q9DDV2</accession>
<keyword evidence="9" id="KW-0614">Plasmid</keyword>
<evidence type="ECO:0000256" key="4">
    <source>
        <dbReference type="ARBA" id="ARBA00022723"/>
    </source>
</evidence>
<dbReference type="InterPro" id="IPR002509">
    <property type="entry name" value="NODB_dom"/>
</dbReference>
<dbReference type="AlphaFoldDB" id="A0A9Q9DDV2"/>
<dbReference type="GO" id="GO:0016020">
    <property type="term" value="C:membrane"/>
    <property type="evidence" value="ECO:0007669"/>
    <property type="project" value="TreeGrafter"/>
</dbReference>
<dbReference type="InterPro" id="IPR011330">
    <property type="entry name" value="Glyco_hydro/deAcase_b/a-brl"/>
</dbReference>